<accession>A0A645AR44</accession>
<gene>
    <name evidence="5" type="ORF">SDC9_102532</name>
</gene>
<comment type="caution">
    <text evidence="5">The sequence shown here is derived from an EMBL/GenBank/DDBJ whole genome shotgun (WGS) entry which is preliminary data.</text>
</comment>
<evidence type="ECO:0000313" key="5">
    <source>
        <dbReference type="EMBL" id="MPM55735.1"/>
    </source>
</evidence>
<sequence>MAKEATLTWFAAARFSRLIDADMPGEIAAEPAGCARERHAEREIMLALAGEPGFVLAGKCFAALPGTVFFIDRWQAHQLDYPVGTEPCCHLWIHLHDRELLAGEIAVLADGGRQSHGIARLPAELLTVLNRRWEQAAGIAPEKRREVYAGMVRLLCDELDLLRLAPGAVDAPGELSAAVAHYIAVHYGRRASLAELEKFTGYNRYHLMRVFKRDKGVTIGEYINQVRRGATAKAVAQGLRQKEIAMQLGFGSVAAFWLWQERDRRRRQARTVPECRRERSGYLEA</sequence>
<proteinExistence type="predicted"/>
<dbReference type="InterPro" id="IPR009057">
    <property type="entry name" value="Homeodomain-like_sf"/>
</dbReference>
<evidence type="ECO:0000256" key="3">
    <source>
        <dbReference type="ARBA" id="ARBA00023163"/>
    </source>
</evidence>
<dbReference type="EMBL" id="VSSQ01015410">
    <property type="protein sequence ID" value="MPM55735.1"/>
    <property type="molecule type" value="Genomic_DNA"/>
</dbReference>
<dbReference type="GO" id="GO:0043565">
    <property type="term" value="F:sequence-specific DNA binding"/>
    <property type="evidence" value="ECO:0007669"/>
    <property type="project" value="InterPro"/>
</dbReference>
<dbReference type="InterPro" id="IPR014710">
    <property type="entry name" value="RmlC-like_jellyroll"/>
</dbReference>
<dbReference type="InterPro" id="IPR037923">
    <property type="entry name" value="HTH-like"/>
</dbReference>
<dbReference type="AlphaFoldDB" id="A0A645AR44"/>
<dbReference type="GO" id="GO:0003700">
    <property type="term" value="F:DNA-binding transcription factor activity"/>
    <property type="evidence" value="ECO:0007669"/>
    <property type="project" value="InterPro"/>
</dbReference>
<dbReference type="InterPro" id="IPR018060">
    <property type="entry name" value="HTH_AraC"/>
</dbReference>
<dbReference type="PROSITE" id="PS01124">
    <property type="entry name" value="HTH_ARAC_FAMILY_2"/>
    <property type="match status" value="1"/>
</dbReference>
<feature type="domain" description="HTH araC/xylS-type" evidence="4">
    <location>
        <begin position="177"/>
        <end position="256"/>
    </location>
</feature>
<dbReference type="Gene3D" id="2.60.120.10">
    <property type="entry name" value="Jelly Rolls"/>
    <property type="match status" value="1"/>
</dbReference>
<keyword evidence="2" id="KW-0238">DNA-binding</keyword>
<dbReference type="SMART" id="SM00342">
    <property type="entry name" value="HTH_ARAC"/>
    <property type="match status" value="1"/>
</dbReference>
<keyword evidence="1" id="KW-0805">Transcription regulation</keyword>
<organism evidence="5">
    <name type="scientific">bioreactor metagenome</name>
    <dbReference type="NCBI Taxonomy" id="1076179"/>
    <lineage>
        <taxon>unclassified sequences</taxon>
        <taxon>metagenomes</taxon>
        <taxon>ecological metagenomes</taxon>
    </lineage>
</organism>
<evidence type="ECO:0000256" key="1">
    <source>
        <dbReference type="ARBA" id="ARBA00023015"/>
    </source>
</evidence>
<evidence type="ECO:0000259" key="4">
    <source>
        <dbReference type="PROSITE" id="PS01124"/>
    </source>
</evidence>
<keyword evidence="3" id="KW-0804">Transcription</keyword>
<protein>
    <recommendedName>
        <fullName evidence="4">HTH araC/xylS-type domain-containing protein</fullName>
    </recommendedName>
</protein>
<dbReference type="Gene3D" id="1.10.10.60">
    <property type="entry name" value="Homeodomain-like"/>
    <property type="match status" value="1"/>
</dbReference>
<reference evidence="5" key="1">
    <citation type="submission" date="2019-08" db="EMBL/GenBank/DDBJ databases">
        <authorList>
            <person name="Kucharzyk K."/>
            <person name="Murdoch R.W."/>
            <person name="Higgins S."/>
            <person name="Loffler F."/>
        </authorList>
    </citation>
    <scope>NUCLEOTIDE SEQUENCE</scope>
</reference>
<dbReference type="InterPro" id="IPR050204">
    <property type="entry name" value="AraC_XylS_family_regulators"/>
</dbReference>
<dbReference type="SUPFAM" id="SSF51215">
    <property type="entry name" value="Regulatory protein AraC"/>
    <property type="match status" value="1"/>
</dbReference>
<dbReference type="Pfam" id="PF12833">
    <property type="entry name" value="HTH_18"/>
    <property type="match status" value="1"/>
</dbReference>
<name>A0A645AR44_9ZZZZ</name>
<dbReference type="PANTHER" id="PTHR46796">
    <property type="entry name" value="HTH-TYPE TRANSCRIPTIONAL ACTIVATOR RHAS-RELATED"/>
    <property type="match status" value="1"/>
</dbReference>
<dbReference type="SUPFAM" id="SSF46689">
    <property type="entry name" value="Homeodomain-like"/>
    <property type="match status" value="1"/>
</dbReference>
<evidence type="ECO:0000256" key="2">
    <source>
        <dbReference type="ARBA" id="ARBA00023125"/>
    </source>
</evidence>